<dbReference type="Proteomes" id="UP000235371">
    <property type="component" value="Unassembled WGS sequence"/>
</dbReference>
<evidence type="ECO:0000313" key="1">
    <source>
        <dbReference type="EMBL" id="PMD54162.1"/>
    </source>
</evidence>
<evidence type="ECO:0000313" key="2">
    <source>
        <dbReference type="Proteomes" id="UP000235371"/>
    </source>
</evidence>
<gene>
    <name evidence="1" type="ORF">K444DRAFT_136640</name>
</gene>
<name>A0A2J6STS5_9HELO</name>
<dbReference type="RefSeq" id="XP_024731066.1">
    <property type="nucleotide sequence ID" value="XM_024870516.1"/>
</dbReference>
<accession>A0A2J6STS5</accession>
<dbReference type="AlphaFoldDB" id="A0A2J6STS5"/>
<organism evidence="1 2">
    <name type="scientific">Hyaloscypha bicolor E</name>
    <dbReference type="NCBI Taxonomy" id="1095630"/>
    <lineage>
        <taxon>Eukaryota</taxon>
        <taxon>Fungi</taxon>
        <taxon>Dikarya</taxon>
        <taxon>Ascomycota</taxon>
        <taxon>Pezizomycotina</taxon>
        <taxon>Leotiomycetes</taxon>
        <taxon>Helotiales</taxon>
        <taxon>Hyaloscyphaceae</taxon>
        <taxon>Hyaloscypha</taxon>
        <taxon>Hyaloscypha bicolor</taxon>
    </lineage>
</organism>
<proteinExistence type="predicted"/>
<dbReference type="EMBL" id="KZ613866">
    <property type="protein sequence ID" value="PMD54162.1"/>
    <property type="molecule type" value="Genomic_DNA"/>
</dbReference>
<keyword evidence="2" id="KW-1185">Reference proteome</keyword>
<dbReference type="InParanoid" id="A0A2J6STS5"/>
<protein>
    <submittedName>
        <fullName evidence="1">Uncharacterized protein</fullName>
    </submittedName>
</protein>
<reference evidence="1 2" key="1">
    <citation type="submission" date="2016-04" db="EMBL/GenBank/DDBJ databases">
        <title>A degradative enzymes factory behind the ericoid mycorrhizal symbiosis.</title>
        <authorList>
            <consortium name="DOE Joint Genome Institute"/>
            <person name="Martino E."/>
            <person name="Morin E."/>
            <person name="Grelet G."/>
            <person name="Kuo A."/>
            <person name="Kohler A."/>
            <person name="Daghino S."/>
            <person name="Barry K."/>
            <person name="Choi C."/>
            <person name="Cichocki N."/>
            <person name="Clum A."/>
            <person name="Copeland A."/>
            <person name="Hainaut M."/>
            <person name="Haridas S."/>
            <person name="Labutti K."/>
            <person name="Lindquist E."/>
            <person name="Lipzen A."/>
            <person name="Khouja H.-R."/>
            <person name="Murat C."/>
            <person name="Ohm R."/>
            <person name="Olson A."/>
            <person name="Spatafora J."/>
            <person name="Veneault-Fourrey C."/>
            <person name="Henrissat B."/>
            <person name="Grigoriev I."/>
            <person name="Martin F."/>
            <person name="Perotto S."/>
        </authorList>
    </citation>
    <scope>NUCLEOTIDE SEQUENCE [LARGE SCALE GENOMIC DNA]</scope>
    <source>
        <strain evidence="1 2">E</strain>
    </source>
</reference>
<dbReference type="GeneID" id="36578598"/>
<sequence>MPQVFLPSLVLTSSITSSSFIITSRQISALSHQSEPPIRRLTDITHLLISIILDTACRLRLTNLQWKKTRI</sequence>